<dbReference type="OrthoDB" id="5703212at2"/>
<dbReference type="EMBL" id="NSKD01000003">
    <property type="protein sequence ID" value="PAU80715.1"/>
    <property type="molecule type" value="Genomic_DNA"/>
</dbReference>
<feature type="transmembrane region" description="Helical" evidence="2">
    <location>
        <begin position="295"/>
        <end position="312"/>
    </location>
</feature>
<proteinExistence type="predicted"/>
<gene>
    <name evidence="3" type="ORF">CK501_09905</name>
</gene>
<keyword evidence="2" id="KW-0472">Membrane</keyword>
<evidence type="ECO:0000256" key="2">
    <source>
        <dbReference type="SAM" id="Phobius"/>
    </source>
</evidence>
<dbReference type="RefSeq" id="WP_095617546.1">
    <property type="nucleotide sequence ID" value="NZ_NSKD01000003.1"/>
</dbReference>
<dbReference type="AlphaFoldDB" id="A0A2A2F7Z6"/>
<accession>A0A2A2F7Z6</accession>
<evidence type="ECO:0000313" key="4">
    <source>
        <dbReference type="Proteomes" id="UP000218896"/>
    </source>
</evidence>
<name>A0A2A2F7Z6_9GAMM</name>
<keyword evidence="2" id="KW-1133">Transmembrane helix</keyword>
<keyword evidence="4" id="KW-1185">Reference proteome</keyword>
<evidence type="ECO:0000256" key="1">
    <source>
        <dbReference type="SAM" id="MobiDB-lite"/>
    </source>
</evidence>
<evidence type="ECO:0000313" key="3">
    <source>
        <dbReference type="EMBL" id="PAU80715.1"/>
    </source>
</evidence>
<feature type="region of interest" description="Disordered" evidence="1">
    <location>
        <begin position="181"/>
        <end position="203"/>
    </location>
</feature>
<keyword evidence="2" id="KW-0812">Transmembrane</keyword>
<reference evidence="3 4" key="1">
    <citation type="submission" date="2017-08" db="EMBL/GenBank/DDBJ databases">
        <title>Halovibrio sewagensis sp. nov., isolated from wastewater of high salinity.</title>
        <authorList>
            <person name="Dong X."/>
            <person name="Zhang G."/>
        </authorList>
    </citation>
    <scope>NUCLEOTIDE SEQUENCE [LARGE SCALE GENOMIC DNA]</scope>
    <source>
        <strain evidence="3 4">YL5-2</strain>
    </source>
</reference>
<dbReference type="Proteomes" id="UP000218896">
    <property type="component" value="Unassembled WGS sequence"/>
</dbReference>
<sequence length="334" mass="36584">MPEFYFPSKPENATQLCGSDPGLRQLFGDCNGLHGNDTLKPGFAYDLSLDGRHSSRAVSRILNRPSPQQRANLAECTAQFGQDTVALARFHEKFLDGVDLWELGKEANSLLGSSAAVAVGRAESFKGALRDYQKALIALNKFTRSGVKDTARKAKLRNNLNKAYEQLNTKFRQELNTLIPESHRGKNKGSALTSAERGETLAERPRGRRIHIFDMDQGKAVSKLSGAMNYAGRGVAVVDGGLRINEVRQKYQDGEDWQREIAVQSGGMLGTGVTGTATTRLVMGMSRVVMIGSPWGWAFLIGSSIVTSAILSNQMDKGIQRFIGRQWDALFGDD</sequence>
<comment type="caution">
    <text evidence="3">The sequence shown here is derived from an EMBL/GenBank/DDBJ whole genome shotgun (WGS) entry which is preliminary data.</text>
</comment>
<organism evidence="3 4">
    <name type="scientific">Halovibrio salipaludis</name>
    <dbReference type="NCBI Taxonomy" id="2032626"/>
    <lineage>
        <taxon>Bacteria</taxon>
        <taxon>Pseudomonadati</taxon>
        <taxon>Pseudomonadota</taxon>
        <taxon>Gammaproteobacteria</taxon>
        <taxon>Oceanospirillales</taxon>
        <taxon>Halomonadaceae</taxon>
        <taxon>Halovibrio</taxon>
    </lineage>
</organism>
<protein>
    <submittedName>
        <fullName evidence="3">Uncharacterized protein</fullName>
    </submittedName>
</protein>